<dbReference type="RefSeq" id="WP_129205046.1">
    <property type="nucleotide sequence ID" value="NZ_CP035495.1"/>
</dbReference>
<accession>A0A4P6ENA5</accession>
<evidence type="ECO:0000256" key="1">
    <source>
        <dbReference type="SAM" id="MobiDB-lite"/>
    </source>
</evidence>
<dbReference type="OrthoDB" id="4988873at2"/>
<feature type="compositionally biased region" description="Polar residues" evidence="1">
    <location>
        <begin position="176"/>
        <end position="185"/>
    </location>
</feature>
<proteinExistence type="predicted"/>
<dbReference type="EMBL" id="CP035495">
    <property type="protein sequence ID" value="QAY63886.1"/>
    <property type="molecule type" value="Genomic_DNA"/>
</dbReference>
<dbReference type="AlphaFoldDB" id="A0A4P6ENA5"/>
<gene>
    <name evidence="3" type="ORF">ET495_12305</name>
</gene>
<feature type="transmembrane region" description="Helical" evidence="2">
    <location>
        <begin position="127"/>
        <end position="146"/>
    </location>
</feature>
<feature type="region of interest" description="Disordered" evidence="1">
    <location>
        <begin position="89"/>
        <end position="123"/>
    </location>
</feature>
<evidence type="ECO:0000313" key="3">
    <source>
        <dbReference type="EMBL" id="QAY63886.1"/>
    </source>
</evidence>
<protein>
    <submittedName>
        <fullName evidence="3">XRE family transcriptional regulator</fullName>
    </submittedName>
</protein>
<evidence type="ECO:0000256" key="2">
    <source>
        <dbReference type="SAM" id="Phobius"/>
    </source>
</evidence>
<keyword evidence="2" id="KW-0812">Transmembrane</keyword>
<dbReference type="CDD" id="cd00093">
    <property type="entry name" value="HTH_XRE"/>
    <property type="match status" value="1"/>
</dbReference>
<dbReference type="InterPro" id="IPR010982">
    <property type="entry name" value="Lambda_DNA-bd_dom_sf"/>
</dbReference>
<keyword evidence="2" id="KW-0472">Membrane</keyword>
<dbReference type="InterPro" id="IPR001387">
    <property type="entry name" value="Cro/C1-type_HTH"/>
</dbReference>
<dbReference type="KEGG" id="xyl:ET495_12305"/>
<dbReference type="Pfam" id="PF13560">
    <property type="entry name" value="HTH_31"/>
    <property type="match status" value="1"/>
</dbReference>
<dbReference type="SUPFAM" id="SSF47413">
    <property type="entry name" value="lambda repressor-like DNA-binding domains"/>
    <property type="match status" value="1"/>
</dbReference>
<dbReference type="GO" id="GO:0003677">
    <property type="term" value="F:DNA binding"/>
    <property type="evidence" value="ECO:0007669"/>
    <property type="project" value="InterPro"/>
</dbReference>
<feature type="compositionally biased region" description="Basic residues" evidence="1">
    <location>
        <begin position="209"/>
        <end position="225"/>
    </location>
</feature>
<keyword evidence="4" id="KW-1185">Reference proteome</keyword>
<dbReference type="Proteomes" id="UP000291758">
    <property type="component" value="Chromosome"/>
</dbReference>
<keyword evidence="2" id="KW-1133">Transmembrane helix</keyword>
<name>A0A4P6ENA5_9MICO</name>
<organism evidence="3 4">
    <name type="scientific">Xylanimonas allomyrinae</name>
    <dbReference type="NCBI Taxonomy" id="2509459"/>
    <lineage>
        <taxon>Bacteria</taxon>
        <taxon>Bacillati</taxon>
        <taxon>Actinomycetota</taxon>
        <taxon>Actinomycetes</taxon>
        <taxon>Micrococcales</taxon>
        <taxon>Promicromonosporaceae</taxon>
        <taxon>Xylanimonas</taxon>
    </lineage>
</organism>
<feature type="region of interest" description="Disordered" evidence="1">
    <location>
        <begin position="153"/>
        <end position="225"/>
    </location>
</feature>
<evidence type="ECO:0000313" key="4">
    <source>
        <dbReference type="Proteomes" id="UP000291758"/>
    </source>
</evidence>
<dbReference type="Gene3D" id="1.10.260.40">
    <property type="entry name" value="lambda repressor-like DNA-binding domains"/>
    <property type="match status" value="1"/>
</dbReference>
<reference evidence="3 4" key="1">
    <citation type="submission" date="2019-01" db="EMBL/GenBank/DDBJ databases">
        <title>Genome sequencing of strain 2JSPR-7.</title>
        <authorList>
            <person name="Heo J."/>
            <person name="Kim S.-J."/>
            <person name="Kim J.-S."/>
            <person name="Hong S.-B."/>
            <person name="Kwon S.-W."/>
        </authorList>
    </citation>
    <scope>NUCLEOTIDE SEQUENCE [LARGE SCALE GENOMIC DNA]</scope>
    <source>
        <strain evidence="3 4">2JSPR-7</strain>
    </source>
</reference>
<sequence>MSDHASTDQKSALASFGADLRELRTAAGNPTYEAMARKAGLSLSLLSTVDKGRAAPSRNALRGYLVALGRPDTEVEAWLARREQLHAAAQDASSAGSEQDVDGGQVVDGDDVSHPAAVPSARPRSRLAATALLLCVVTLVSGFAVGRSTAVARSWWPGPTTPASTAQDKAPRVPVSGTTPMSPGASTTRSRWPRPPRPTGPSSSSCGPRRARRTGGASRCRRRPT</sequence>